<dbReference type="Gene3D" id="3.30.710.10">
    <property type="entry name" value="Potassium Channel Kv1.1, Chain A"/>
    <property type="match status" value="1"/>
</dbReference>
<evidence type="ECO:0000313" key="2">
    <source>
        <dbReference type="EMBL" id="KAK7062400.1"/>
    </source>
</evidence>
<evidence type="ECO:0000313" key="3">
    <source>
        <dbReference type="Proteomes" id="UP001362999"/>
    </source>
</evidence>
<dbReference type="EMBL" id="JAWWNJ010000002">
    <property type="protein sequence ID" value="KAK7062400.1"/>
    <property type="molecule type" value="Genomic_DNA"/>
</dbReference>
<organism evidence="2 3">
    <name type="scientific">Favolaschia claudopus</name>
    <dbReference type="NCBI Taxonomy" id="2862362"/>
    <lineage>
        <taxon>Eukaryota</taxon>
        <taxon>Fungi</taxon>
        <taxon>Dikarya</taxon>
        <taxon>Basidiomycota</taxon>
        <taxon>Agaricomycotina</taxon>
        <taxon>Agaricomycetes</taxon>
        <taxon>Agaricomycetidae</taxon>
        <taxon>Agaricales</taxon>
        <taxon>Marasmiineae</taxon>
        <taxon>Mycenaceae</taxon>
        <taxon>Favolaschia</taxon>
    </lineage>
</organism>
<keyword evidence="3" id="KW-1185">Reference proteome</keyword>
<feature type="domain" description="BTB" evidence="1">
    <location>
        <begin position="21"/>
        <end position="96"/>
    </location>
</feature>
<dbReference type="Proteomes" id="UP001362999">
    <property type="component" value="Unassembled WGS sequence"/>
</dbReference>
<evidence type="ECO:0000259" key="1">
    <source>
        <dbReference type="PROSITE" id="PS50097"/>
    </source>
</evidence>
<dbReference type="SMART" id="SM00225">
    <property type="entry name" value="BTB"/>
    <property type="match status" value="1"/>
</dbReference>
<dbReference type="CDD" id="cd18186">
    <property type="entry name" value="BTB_POZ_ZBTB_KLHL-like"/>
    <property type="match status" value="1"/>
</dbReference>
<protein>
    <submittedName>
        <fullName evidence="2">BTB domain-containing protein</fullName>
    </submittedName>
</protein>
<name>A0AAW0EDV1_9AGAR</name>
<dbReference type="AlphaFoldDB" id="A0AAW0EDV1"/>
<dbReference type="InterPro" id="IPR011333">
    <property type="entry name" value="SKP1/BTB/POZ_sf"/>
</dbReference>
<gene>
    <name evidence="2" type="ORF">R3P38DRAFT_2678957</name>
</gene>
<proteinExistence type="predicted"/>
<dbReference type="InterPro" id="IPR000210">
    <property type="entry name" value="BTB/POZ_dom"/>
</dbReference>
<dbReference type="Pfam" id="PF00651">
    <property type="entry name" value="BTB"/>
    <property type="match status" value="1"/>
</dbReference>
<dbReference type="PROSITE" id="PS50097">
    <property type="entry name" value="BTB"/>
    <property type="match status" value="1"/>
</dbReference>
<accession>A0AAW0EDV1</accession>
<sequence length="323" mass="36356">MSATDARIDLERVEGLWFADADLILRAENSIFRVYSGILCAHSSFFRGMLPLPQPTQAEAGEETLDGRIIVQLQDKATETEAFLRAIFDSSFFEPPPSPVDFSVVIAILRLAHKFDVQYLFRRALSHLDSLYPVDLENLLRRSDSNEHRDHVRYQHGDVTVDMIALRAAYQVKALWLIPVICYSIAAESDFMNAAAGVLETHEIQMCLSAQAKLVRTVVSSYRFMSMLPDAACESTLCHEIVVEGQGVLHSQRALSQDMNPLSYSVFHFLPRKLCPTCLGVGEGIYKETQEEFWSDLPRLFGSPSWEDLKEMRGEVMGEGDAT</sequence>
<comment type="caution">
    <text evidence="2">The sequence shown here is derived from an EMBL/GenBank/DDBJ whole genome shotgun (WGS) entry which is preliminary data.</text>
</comment>
<reference evidence="2 3" key="1">
    <citation type="journal article" date="2024" name="J Genomics">
        <title>Draft genome sequencing and assembly of Favolaschia claudopus CIRM-BRFM 2984 isolated from oak limbs.</title>
        <authorList>
            <person name="Navarro D."/>
            <person name="Drula E."/>
            <person name="Chaduli D."/>
            <person name="Cazenave R."/>
            <person name="Ahrendt S."/>
            <person name="Wang J."/>
            <person name="Lipzen A."/>
            <person name="Daum C."/>
            <person name="Barry K."/>
            <person name="Grigoriev I.V."/>
            <person name="Favel A."/>
            <person name="Rosso M.N."/>
            <person name="Martin F."/>
        </authorList>
    </citation>
    <scope>NUCLEOTIDE SEQUENCE [LARGE SCALE GENOMIC DNA]</scope>
    <source>
        <strain evidence="2 3">CIRM-BRFM 2984</strain>
    </source>
</reference>
<dbReference type="SUPFAM" id="SSF54695">
    <property type="entry name" value="POZ domain"/>
    <property type="match status" value="1"/>
</dbReference>